<dbReference type="EMBL" id="RCYZ01000001">
    <property type="protein sequence ID" value="TPG71820.1"/>
    <property type="molecule type" value="Genomic_DNA"/>
</dbReference>
<protein>
    <recommendedName>
        <fullName evidence="4">DUF4369 domain-containing protein</fullName>
    </recommendedName>
</protein>
<dbReference type="AlphaFoldDB" id="A0A502HF27"/>
<dbReference type="RefSeq" id="WP_140464403.1">
    <property type="nucleotide sequence ID" value="NZ_RCYZ01000001.1"/>
</dbReference>
<evidence type="ECO:0000313" key="3">
    <source>
        <dbReference type="Proteomes" id="UP000317646"/>
    </source>
</evidence>
<sequence length="243" mass="26497">MKKMLLSVGMLVAACNAEAQTVAAGDTSLLLSAVRAARQRYRATAPEPRLVNGVAYGNNAPSYVAGRPFFLSSEPQPGTLDYDGQHFAGVALLYEQVQDQVLLYGTAQAEPVQLIRQQVRGFELAGHRFVHLPADAAGVVAEGFYDVVVAGPAQLLARRTKKLEASTGGYSMKGEYEEITRFFIQRPAGFYEVATLRQVLGALADKQTELQAHARRNHLRLAADSREASLAALVKEYNYLILK</sequence>
<gene>
    <name evidence="2" type="ORF">EAH73_00775</name>
</gene>
<accession>A0A502HF27</accession>
<evidence type="ECO:0008006" key="4">
    <source>
        <dbReference type="Google" id="ProtNLM"/>
    </source>
</evidence>
<reference evidence="2 3" key="1">
    <citation type="journal article" date="2019" name="Environ. Microbiol.">
        <title>Species interactions and distinct microbial communities in high Arctic permafrost affected cryosols are associated with the CH4 and CO2 gas fluxes.</title>
        <authorList>
            <person name="Altshuler I."/>
            <person name="Hamel J."/>
            <person name="Turney S."/>
            <person name="Magnuson E."/>
            <person name="Levesque R."/>
            <person name="Greer C."/>
            <person name="Whyte L.G."/>
        </authorList>
    </citation>
    <scope>NUCLEOTIDE SEQUENCE [LARGE SCALE GENOMIC DNA]</scope>
    <source>
        <strain evidence="2 3">S9.2P</strain>
    </source>
</reference>
<evidence type="ECO:0000256" key="1">
    <source>
        <dbReference type="SAM" id="SignalP"/>
    </source>
</evidence>
<evidence type="ECO:0000313" key="2">
    <source>
        <dbReference type="EMBL" id="TPG71820.1"/>
    </source>
</evidence>
<name>A0A502HF27_9BACT</name>
<feature type="chain" id="PRO_5021374671" description="DUF4369 domain-containing protein" evidence="1">
    <location>
        <begin position="20"/>
        <end position="243"/>
    </location>
</feature>
<keyword evidence="3" id="KW-1185">Reference proteome</keyword>
<feature type="signal peptide" evidence="1">
    <location>
        <begin position="1"/>
        <end position="19"/>
    </location>
</feature>
<dbReference type="OrthoDB" id="655382at2"/>
<comment type="caution">
    <text evidence="2">The sequence shown here is derived from an EMBL/GenBank/DDBJ whole genome shotgun (WGS) entry which is preliminary data.</text>
</comment>
<organism evidence="2 3">
    <name type="scientific">Hymenobacter nivis</name>
    <dbReference type="NCBI Taxonomy" id="1850093"/>
    <lineage>
        <taxon>Bacteria</taxon>
        <taxon>Pseudomonadati</taxon>
        <taxon>Bacteroidota</taxon>
        <taxon>Cytophagia</taxon>
        <taxon>Cytophagales</taxon>
        <taxon>Hymenobacteraceae</taxon>
        <taxon>Hymenobacter</taxon>
    </lineage>
</organism>
<proteinExistence type="predicted"/>
<dbReference type="PROSITE" id="PS51257">
    <property type="entry name" value="PROKAR_LIPOPROTEIN"/>
    <property type="match status" value="1"/>
</dbReference>
<dbReference type="Proteomes" id="UP000317646">
    <property type="component" value="Unassembled WGS sequence"/>
</dbReference>
<keyword evidence="1" id="KW-0732">Signal</keyword>